<dbReference type="EMBL" id="JAAGAX010000003">
    <property type="protein sequence ID" value="KAF2319015.1"/>
    <property type="molecule type" value="Genomic_DNA"/>
</dbReference>
<protein>
    <submittedName>
        <fullName evidence="2">Uncharacterized protein</fullName>
    </submittedName>
</protein>
<accession>A0A6A6N2D4</accession>
<proteinExistence type="predicted"/>
<name>A0A6A6N2D4_HEVBR</name>
<feature type="region of interest" description="Disordered" evidence="1">
    <location>
        <begin position="392"/>
        <end position="418"/>
    </location>
</feature>
<dbReference type="Proteomes" id="UP000467840">
    <property type="component" value="Chromosome 10"/>
</dbReference>
<keyword evidence="3" id="KW-1185">Reference proteome</keyword>
<feature type="compositionally biased region" description="Polar residues" evidence="1">
    <location>
        <begin position="78"/>
        <end position="96"/>
    </location>
</feature>
<feature type="region of interest" description="Disordered" evidence="1">
    <location>
        <begin position="61"/>
        <end position="96"/>
    </location>
</feature>
<evidence type="ECO:0000313" key="3">
    <source>
        <dbReference type="Proteomes" id="UP000467840"/>
    </source>
</evidence>
<dbReference type="PANTHER" id="PTHR36741">
    <property type="entry name" value="OS07G0100500 PROTEIN"/>
    <property type="match status" value="1"/>
</dbReference>
<sequence length="418" mass="44332">MKDVLERRPSIAVLTGISNSRLDCFAIHLRSYLLGSNTRESVACIPASSSGINLDLSDATSSLSSKSRRSRPIGSQAMKANSSYQESLSPRSSSFKEGLSRSLSSLKCAAAREKLKRRGDSHFSSVDNLMIALPRDNDASSSNQSDNEELHAIKSCPMVPSSFIESLGKLAISPTPSSVFHVTSSSPPLVSPYYCWCPQAARSSSLLTPTPPLSLSDVPSIDFPPLLPDPMLRLPMPGSKQIPTFTPLMCDPIVHIPVIDVCSSGQGYLVSAGPTMSSAISPLHQKLVNSLIPETDSVVEKGARETLRLLISSSTQGNPQLMDVFPVALTNADEKKGIHVTGSRGLYGGSSDVEAIANSMATISLVSLSEGIVRHGDANVVGSCDDFDSVLGGRPSDLDGPCSDDDKTRDPITKEGNS</sequence>
<gene>
    <name evidence="2" type="ORF">GH714_012467</name>
</gene>
<organism evidence="2 3">
    <name type="scientific">Hevea brasiliensis</name>
    <name type="common">Para rubber tree</name>
    <name type="synonym">Siphonia brasiliensis</name>
    <dbReference type="NCBI Taxonomy" id="3981"/>
    <lineage>
        <taxon>Eukaryota</taxon>
        <taxon>Viridiplantae</taxon>
        <taxon>Streptophyta</taxon>
        <taxon>Embryophyta</taxon>
        <taxon>Tracheophyta</taxon>
        <taxon>Spermatophyta</taxon>
        <taxon>Magnoliopsida</taxon>
        <taxon>eudicotyledons</taxon>
        <taxon>Gunneridae</taxon>
        <taxon>Pentapetalae</taxon>
        <taxon>rosids</taxon>
        <taxon>fabids</taxon>
        <taxon>Malpighiales</taxon>
        <taxon>Euphorbiaceae</taxon>
        <taxon>Crotonoideae</taxon>
        <taxon>Micrandreae</taxon>
        <taxon>Hevea</taxon>
    </lineage>
</organism>
<reference evidence="2 3" key="1">
    <citation type="journal article" date="2020" name="Mol. Plant">
        <title>The Chromosome-Based Rubber Tree Genome Provides New Insights into Spurge Genome Evolution and Rubber Biosynthesis.</title>
        <authorList>
            <person name="Liu J."/>
            <person name="Shi C."/>
            <person name="Shi C.C."/>
            <person name="Li W."/>
            <person name="Zhang Q.J."/>
            <person name="Zhang Y."/>
            <person name="Li K."/>
            <person name="Lu H.F."/>
            <person name="Shi C."/>
            <person name="Zhu S.T."/>
            <person name="Xiao Z.Y."/>
            <person name="Nan H."/>
            <person name="Yue Y."/>
            <person name="Zhu X.G."/>
            <person name="Wu Y."/>
            <person name="Hong X.N."/>
            <person name="Fan G.Y."/>
            <person name="Tong Y."/>
            <person name="Zhang D."/>
            <person name="Mao C.L."/>
            <person name="Liu Y.L."/>
            <person name="Hao S.J."/>
            <person name="Liu W.Q."/>
            <person name="Lv M.Q."/>
            <person name="Zhang H.B."/>
            <person name="Liu Y."/>
            <person name="Hu-Tang G.R."/>
            <person name="Wang J.P."/>
            <person name="Wang J.H."/>
            <person name="Sun Y.H."/>
            <person name="Ni S.B."/>
            <person name="Chen W.B."/>
            <person name="Zhang X.C."/>
            <person name="Jiao Y.N."/>
            <person name="Eichler E.E."/>
            <person name="Li G.H."/>
            <person name="Liu X."/>
            <person name="Gao L.Z."/>
        </authorList>
    </citation>
    <scope>NUCLEOTIDE SEQUENCE [LARGE SCALE GENOMIC DNA]</scope>
    <source>
        <strain evidence="3">cv. GT1</strain>
        <tissue evidence="2">Leaf</tissue>
    </source>
</reference>
<feature type="compositionally biased region" description="Basic and acidic residues" evidence="1">
    <location>
        <begin position="404"/>
        <end position="418"/>
    </location>
</feature>
<dbReference type="AlphaFoldDB" id="A0A6A6N2D4"/>
<evidence type="ECO:0000256" key="1">
    <source>
        <dbReference type="SAM" id="MobiDB-lite"/>
    </source>
</evidence>
<dbReference type="PANTHER" id="PTHR36741:SF1">
    <property type="entry name" value="OS07G0100500 PROTEIN"/>
    <property type="match status" value="1"/>
</dbReference>
<evidence type="ECO:0000313" key="2">
    <source>
        <dbReference type="EMBL" id="KAF2319015.1"/>
    </source>
</evidence>
<comment type="caution">
    <text evidence="2">The sequence shown here is derived from an EMBL/GenBank/DDBJ whole genome shotgun (WGS) entry which is preliminary data.</text>
</comment>